<organism evidence="17 18">
    <name type="scientific">Ameyamaea chiangmaiensis</name>
    <dbReference type="NCBI Taxonomy" id="442969"/>
    <lineage>
        <taxon>Bacteria</taxon>
        <taxon>Pseudomonadati</taxon>
        <taxon>Pseudomonadota</taxon>
        <taxon>Alphaproteobacteria</taxon>
        <taxon>Acetobacterales</taxon>
        <taxon>Acetobacteraceae</taxon>
        <taxon>Ameyamaea</taxon>
    </lineage>
</organism>
<evidence type="ECO:0000256" key="10">
    <source>
        <dbReference type="ARBA" id="ARBA00022692"/>
    </source>
</evidence>
<evidence type="ECO:0000256" key="9">
    <source>
        <dbReference type="ARBA" id="ARBA00022617"/>
    </source>
</evidence>
<gene>
    <name evidence="17" type="primary">sdhD</name>
    <name evidence="17" type="ORF">HUK82_11235</name>
</gene>
<feature type="transmembrane region" description="Helical" evidence="16">
    <location>
        <begin position="38"/>
        <end position="59"/>
    </location>
</feature>
<evidence type="ECO:0000256" key="14">
    <source>
        <dbReference type="ARBA" id="ARBA00023004"/>
    </source>
</evidence>
<comment type="pathway">
    <text evidence="4">Carbohydrate metabolism; tricarboxylic acid cycle.</text>
</comment>
<dbReference type="InterPro" id="IPR014312">
    <property type="entry name" value="Succ_DH_anchor"/>
</dbReference>
<evidence type="ECO:0000256" key="16">
    <source>
        <dbReference type="SAM" id="Phobius"/>
    </source>
</evidence>
<keyword evidence="10 16" id="KW-0812">Transmembrane</keyword>
<evidence type="ECO:0000313" key="17">
    <source>
        <dbReference type="EMBL" id="NVN41127.1"/>
    </source>
</evidence>
<evidence type="ECO:0000256" key="11">
    <source>
        <dbReference type="ARBA" id="ARBA00022723"/>
    </source>
</evidence>
<evidence type="ECO:0000256" key="8">
    <source>
        <dbReference type="ARBA" id="ARBA00022532"/>
    </source>
</evidence>
<protein>
    <recommendedName>
        <fullName evidence="6">Succinate dehydrogenase hydrophobic membrane anchor subunit</fullName>
    </recommendedName>
</protein>
<evidence type="ECO:0000256" key="12">
    <source>
        <dbReference type="ARBA" id="ARBA00022982"/>
    </source>
</evidence>
<dbReference type="UniPathway" id="UPA00223"/>
<dbReference type="GO" id="GO:0016020">
    <property type="term" value="C:membrane"/>
    <property type="evidence" value="ECO:0007669"/>
    <property type="project" value="UniProtKB-SubCell"/>
</dbReference>
<comment type="subunit">
    <text evidence="5">Part of an enzyme complex containing four subunits: a flavoprotein, an iron-sulfur protein, plus two membrane-anchoring proteins, SdhC and SdhD.</text>
</comment>
<evidence type="ECO:0000256" key="6">
    <source>
        <dbReference type="ARBA" id="ARBA00019425"/>
    </source>
</evidence>
<dbReference type="CDD" id="cd03495">
    <property type="entry name" value="SQR_TypeC_SdhD_like"/>
    <property type="match status" value="1"/>
</dbReference>
<evidence type="ECO:0000256" key="5">
    <source>
        <dbReference type="ARBA" id="ARBA00011558"/>
    </source>
</evidence>
<dbReference type="InterPro" id="IPR000701">
    <property type="entry name" value="SuccDH_FuR_B_TM-su"/>
</dbReference>
<keyword evidence="7" id="KW-0813">Transport</keyword>
<keyword evidence="11" id="KW-0479">Metal-binding</keyword>
<evidence type="ECO:0000256" key="4">
    <source>
        <dbReference type="ARBA" id="ARBA00005163"/>
    </source>
</evidence>
<accession>A0A850P972</accession>
<comment type="function">
    <text evidence="2">Membrane-anchoring subunit of succinate dehydrogenase (SDH).</text>
</comment>
<dbReference type="GO" id="GO:0006099">
    <property type="term" value="P:tricarboxylic acid cycle"/>
    <property type="evidence" value="ECO:0007669"/>
    <property type="project" value="UniProtKB-UniPathway"/>
</dbReference>
<comment type="caution">
    <text evidence="17">The sequence shown here is derived from an EMBL/GenBank/DDBJ whole genome shotgun (WGS) entry which is preliminary data.</text>
</comment>
<keyword evidence="15 16" id="KW-0472">Membrane</keyword>
<reference evidence="17 18" key="1">
    <citation type="submission" date="2020-06" db="EMBL/GenBank/DDBJ databases">
        <title>Description of novel acetic acid bacteria.</title>
        <authorList>
            <person name="Sombolestani A."/>
        </authorList>
    </citation>
    <scope>NUCLEOTIDE SEQUENCE [LARGE SCALE GENOMIC DNA]</scope>
    <source>
        <strain evidence="17 18">LMG 27010</strain>
    </source>
</reference>
<dbReference type="Proteomes" id="UP000585665">
    <property type="component" value="Unassembled WGS sequence"/>
</dbReference>
<proteinExistence type="predicted"/>
<evidence type="ECO:0000256" key="13">
    <source>
        <dbReference type="ARBA" id="ARBA00022989"/>
    </source>
</evidence>
<evidence type="ECO:0000256" key="15">
    <source>
        <dbReference type="ARBA" id="ARBA00023136"/>
    </source>
</evidence>
<keyword evidence="9" id="KW-0349">Heme</keyword>
<feature type="transmembrane region" description="Helical" evidence="16">
    <location>
        <begin position="71"/>
        <end position="91"/>
    </location>
</feature>
<evidence type="ECO:0000256" key="2">
    <source>
        <dbReference type="ARBA" id="ARBA00004050"/>
    </source>
</evidence>
<dbReference type="GO" id="GO:0020037">
    <property type="term" value="F:heme binding"/>
    <property type="evidence" value="ECO:0007669"/>
    <property type="project" value="InterPro"/>
</dbReference>
<dbReference type="Gene3D" id="1.20.1300.10">
    <property type="entry name" value="Fumarate reductase/succinate dehydrogenase, transmembrane subunit"/>
    <property type="match status" value="1"/>
</dbReference>
<evidence type="ECO:0000313" key="18">
    <source>
        <dbReference type="Proteomes" id="UP000585665"/>
    </source>
</evidence>
<keyword evidence="13 16" id="KW-1133">Transmembrane helix</keyword>
<evidence type="ECO:0000256" key="3">
    <source>
        <dbReference type="ARBA" id="ARBA00004141"/>
    </source>
</evidence>
<dbReference type="AlphaFoldDB" id="A0A850P972"/>
<comment type="subcellular location">
    <subcellularLocation>
        <location evidence="3">Membrane</location>
        <topology evidence="3">Multi-pass membrane protein</topology>
    </subcellularLocation>
</comment>
<name>A0A850P972_9PROT</name>
<dbReference type="SUPFAM" id="SSF81343">
    <property type="entry name" value="Fumarate reductase respiratory complex transmembrane subunits"/>
    <property type="match status" value="1"/>
</dbReference>
<evidence type="ECO:0000256" key="7">
    <source>
        <dbReference type="ARBA" id="ARBA00022448"/>
    </source>
</evidence>
<keyword evidence="8" id="KW-0816">Tricarboxylic acid cycle</keyword>
<keyword evidence="12" id="KW-0249">Electron transport</keyword>
<dbReference type="Pfam" id="PF01127">
    <property type="entry name" value="Sdh_cyt"/>
    <property type="match status" value="1"/>
</dbReference>
<keyword evidence="14" id="KW-0408">Iron</keyword>
<sequence>MNDMSSDLRVRTMRSQLSRAQGLGAAGSGVSHWWTERVTAIALVPLSGWFVVQVFRLAGSEHATVVRWGGKPVNATMLIALMVLTFRHMQLGLEVIVDDYVHGRAHLPVRLAIKVGALLLGLFAVLAVIRLMFASARAPAA</sequence>
<evidence type="ECO:0000256" key="1">
    <source>
        <dbReference type="ARBA" id="ARBA00001971"/>
    </source>
</evidence>
<keyword evidence="18" id="KW-1185">Reference proteome</keyword>
<dbReference type="EMBL" id="JABXXR010000093">
    <property type="protein sequence ID" value="NVN41127.1"/>
    <property type="molecule type" value="Genomic_DNA"/>
</dbReference>
<dbReference type="GO" id="GO:0046872">
    <property type="term" value="F:metal ion binding"/>
    <property type="evidence" value="ECO:0007669"/>
    <property type="project" value="UniProtKB-KW"/>
</dbReference>
<dbReference type="NCBIfam" id="TIGR02968">
    <property type="entry name" value="succ_dehyd_anc"/>
    <property type="match status" value="1"/>
</dbReference>
<dbReference type="InterPro" id="IPR034804">
    <property type="entry name" value="SQR/QFR_C/D"/>
</dbReference>
<comment type="cofactor">
    <cofactor evidence="1">
        <name>heme</name>
        <dbReference type="ChEBI" id="CHEBI:30413"/>
    </cofactor>
</comment>
<feature type="transmembrane region" description="Helical" evidence="16">
    <location>
        <begin position="111"/>
        <end position="133"/>
    </location>
</feature>